<name>A0AAV3J079_ENTAV</name>
<evidence type="ECO:0000256" key="2">
    <source>
        <dbReference type="ARBA" id="ARBA00022679"/>
    </source>
</evidence>
<dbReference type="GeneID" id="69567429"/>
<dbReference type="PANTHER" id="PTHR22916:SF51">
    <property type="entry name" value="GLYCOSYLTRANSFERASE EPSH-RELATED"/>
    <property type="match status" value="1"/>
</dbReference>
<dbReference type="EMBL" id="ASWL01000003">
    <property type="protein sequence ID" value="EOU21960.1"/>
    <property type="molecule type" value="Genomic_DNA"/>
</dbReference>
<reference evidence="5 7" key="2">
    <citation type="submission" date="2013-03" db="EMBL/GenBank/DDBJ databases">
        <title>The Genome Sequence of Enterococcus avium ATCC_14025 (PacBio/Illumina hybrid assembly).</title>
        <authorList>
            <consortium name="The Broad Institute Genomics Platform"/>
            <consortium name="The Broad Institute Genome Sequencing Center for Infectious Disease"/>
            <person name="Earl A."/>
            <person name="Russ C."/>
            <person name="Gilmore M."/>
            <person name="Surin D."/>
            <person name="Walker B."/>
            <person name="Young S."/>
            <person name="Zeng Q."/>
            <person name="Gargeya S."/>
            <person name="Fitzgerald M."/>
            <person name="Haas B."/>
            <person name="Abouelleil A."/>
            <person name="Allen A.W."/>
            <person name="Alvarado L."/>
            <person name="Arachchi H.M."/>
            <person name="Berlin A.M."/>
            <person name="Chapman S.B."/>
            <person name="Gainer-Dewar J."/>
            <person name="Goldberg J."/>
            <person name="Griggs A."/>
            <person name="Gujja S."/>
            <person name="Hansen M."/>
            <person name="Howarth C."/>
            <person name="Imamovic A."/>
            <person name="Ireland A."/>
            <person name="Larimer J."/>
            <person name="McCowan C."/>
            <person name="Murphy C."/>
            <person name="Pearson M."/>
            <person name="Poon T.W."/>
            <person name="Priest M."/>
            <person name="Roberts A."/>
            <person name="Saif S."/>
            <person name="Shea T."/>
            <person name="Sisk P."/>
            <person name="Sykes S."/>
            <person name="Wortman J."/>
            <person name="Nusbaum C."/>
            <person name="Birren B."/>
        </authorList>
    </citation>
    <scope>NUCLEOTIDE SEQUENCE [LARGE SCALE GENOMIC DNA]</scope>
    <source>
        <strain evidence="5 7">ATCC 14025</strain>
    </source>
</reference>
<evidence type="ECO:0000313" key="5">
    <source>
        <dbReference type="EMBL" id="EOU21960.1"/>
    </source>
</evidence>
<dbReference type="AlphaFoldDB" id="A0AAV3J079"/>
<feature type="domain" description="Glycosyltransferase 2-like" evidence="3">
    <location>
        <begin position="12"/>
        <end position="175"/>
    </location>
</feature>
<dbReference type="SUPFAM" id="SSF53448">
    <property type="entry name" value="Nucleotide-diphospho-sugar transferases"/>
    <property type="match status" value="1"/>
</dbReference>
<keyword evidence="6" id="KW-1185">Reference proteome</keyword>
<comment type="caution">
    <text evidence="5">The sequence shown here is derived from an EMBL/GenBank/DDBJ whole genome shotgun (WGS) entry which is preliminary data.</text>
</comment>
<dbReference type="Proteomes" id="UP000014104">
    <property type="component" value="Unassembled WGS sequence"/>
</dbReference>
<dbReference type="Gene3D" id="3.90.550.10">
    <property type="entry name" value="Spore Coat Polysaccharide Biosynthesis Protein SpsA, Chain A"/>
    <property type="match status" value="1"/>
</dbReference>
<dbReference type="InterPro" id="IPR029044">
    <property type="entry name" value="Nucleotide-diphossugar_trans"/>
</dbReference>
<accession>A0AAV3J079</accession>
<dbReference type="CDD" id="cd00761">
    <property type="entry name" value="Glyco_tranf_GTA_type"/>
    <property type="match status" value="1"/>
</dbReference>
<sequence length="329" mass="37785">MKENFEGKIKLSIVIPVYNVEDTIERAVESIFLNDFKNIEVLLIDDGSTDNSGLICDELSKKLDKVYCYHKDNGGLSSARNYGLKRISGELIAFLDSDDYFLPGCIDKVIDDFKNNNPEIVCFGLKKGKTEEDAIELISSRKIGSSNSEAVELLFKSKAIDFYAWNKVFKKEIFNNIEFPEGKLYEDMVPIYHAFKAAHTIDILDFAGIFYFQNGDSIVYQDFNPKQYDNIIQRKILLNDVKKDFPEFLNLAIARLVDGYLSTGFKIGNSKRDNLDRKKYYNTSKVEIKEILKKVKGNKEVSFAKRVALYLYLTNSGLYSVLYKKILRK</sequence>
<dbReference type="Proteomes" id="UP000014107">
    <property type="component" value="Unassembled WGS sequence"/>
</dbReference>
<organism evidence="5 7">
    <name type="scientific">Enterococcus avium ATCC 14025</name>
    <dbReference type="NCBI Taxonomy" id="1140002"/>
    <lineage>
        <taxon>Bacteria</taxon>
        <taxon>Bacillati</taxon>
        <taxon>Bacillota</taxon>
        <taxon>Bacilli</taxon>
        <taxon>Lactobacillales</taxon>
        <taxon>Enterococcaceae</taxon>
        <taxon>Enterococcus</taxon>
    </lineage>
</organism>
<evidence type="ECO:0000256" key="1">
    <source>
        <dbReference type="ARBA" id="ARBA00022676"/>
    </source>
</evidence>
<dbReference type="EMBL" id="AHYV01000027">
    <property type="protein sequence ID" value="EOT44090.1"/>
    <property type="molecule type" value="Genomic_DNA"/>
</dbReference>
<evidence type="ECO:0000259" key="3">
    <source>
        <dbReference type="Pfam" id="PF00535"/>
    </source>
</evidence>
<evidence type="ECO:0000313" key="4">
    <source>
        <dbReference type="EMBL" id="EOT44090.1"/>
    </source>
</evidence>
<protein>
    <recommendedName>
        <fullName evidence="3">Glycosyltransferase 2-like domain-containing protein</fullName>
    </recommendedName>
</protein>
<reference evidence="4 6" key="1">
    <citation type="submission" date="2013-03" db="EMBL/GenBank/DDBJ databases">
        <title>The Genome Sequence of Enterococcus avium ATCC_14025 (Illumina only assembly).</title>
        <authorList>
            <consortium name="The Broad Institute Genomics Platform"/>
            <consortium name="The Broad Institute Genome Sequencing Center for Infectious Disease"/>
            <person name="Earl A."/>
            <person name="Russ C."/>
            <person name="Gilmore M."/>
            <person name="Surin D."/>
            <person name="Walker B."/>
            <person name="Young S."/>
            <person name="Zeng Q."/>
            <person name="Gargeya S."/>
            <person name="Fitzgerald M."/>
            <person name="Haas B."/>
            <person name="Abouelleil A."/>
            <person name="Allen A.W."/>
            <person name="Alvarado L."/>
            <person name="Arachchi H.M."/>
            <person name="Berlin A.M."/>
            <person name="Chapman S.B."/>
            <person name="Gainer-Dewar J."/>
            <person name="Goldberg J."/>
            <person name="Griggs A."/>
            <person name="Gujja S."/>
            <person name="Hansen M."/>
            <person name="Howarth C."/>
            <person name="Imamovic A."/>
            <person name="Ireland A."/>
            <person name="Larimer J."/>
            <person name="McCowan C."/>
            <person name="Murphy C."/>
            <person name="Pearson M."/>
            <person name="Poon T.W."/>
            <person name="Priest M."/>
            <person name="Roberts A."/>
            <person name="Saif S."/>
            <person name="Shea T."/>
            <person name="Sisk P."/>
            <person name="Sykes S."/>
            <person name="Wortman J."/>
            <person name="Nusbaum C."/>
            <person name="Birren B."/>
        </authorList>
    </citation>
    <scope>NUCLEOTIDE SEQUENCE [LARGE SCALE GENOMIC DNA]</scope>
    <source>
        <strain evidence="4 6">ATCC 14025</strain>
    </source>
</reference>
<gene>
    <name evidence="5" type="ORF">I570_02162</name>
    <name evidence="4" type="ORF">OMU_02749</name>
</gene>
<evidence type="ECO:0000313" key="6">
    <source>
        <dbReference type="Proteomes" id="UP000014104"/>
    </source>
</evidence>
<dbReference type="Pfam" id="PF00535">
    <property type="entry name" value="Glycos_transf_2"/>
    <property type="match status" value="1"/>
</dbReference>
<dbReference type="InterPro" id="IPR001173">
    <property type="entry name" value="Glyco_trans_2-like"/>
</dbReference>
<keyword evidence="2" id="KW-0808">Transferase</keyword>
<evidence type="ECO:0000313" key="7">
    <source>
        <dbReference type="Proteomes" id="UP000014107"/>
    </source>
</evidence>
<dbReference type="RefSeq" id="WP_016180596.1">
    <property type="nucleotide sequence ID" value="NZ_KE136364.1"/>
</dbReference>
<proteinExistence type="predicted"/>
<keyword evidence="1" id="KW-0328">Glycosyltransferase</keyword>
<dbReference type="GO" id="GO:0016757">
    <property type="term" value="F:glycosyltransferase activity"/>
    <property type="evidence" value="ECO:0007669"/>
    <property type="project" value="UniProtKB-KW"/>
</dbReference>
<dbReference type="PANTHER" id="PTHR22916">
    <property type="entry name" value="GLYCOSYLTRANSFERASE"/>
    <property type="match status" value="1"/>
</dbReference>